<feature type="transmembrane region" description="Helical" evidence="1">
    <location>
        <begin position="478"/>
        <end position="497"/>
    </location>
</feature>
<feature type="transmembrane region" description="Helical" evidence="1">
    <location>
        <begin position="399"/>
        <end position="422"/>
    </location>
</feature>
<dbReference type="PANTHER" id="PTHR42749:SF1">
    <property type="entry name" value="CELL SHAPE-DETERMINING PROTEIN MREB"/>
    <property type="match status" value="1"/>
</dbReference>
<accession>A0A8J3K7X1</accession>
<keyword evidence="1" id="KW-0472">Membrane</keyword>
<feature type="transmembrane region" description="Helical" evidence="1">
    <location>
        <begin position="518"/>
        <end position="538"/>
    </location>
</feature>
<dbReference type="Proteomes" id="UP000659904">
    <property type="component" value="Unassembled WGS sequence"/>
</dbReference>
<gene>
    <name evidence="2" type="ORF">Cci01nite_34250</name>
</gene>
<evidence type="ECO:0000313" key="2">
    <source>
        <dbReference type="EMBL" id="GIF98331.1"/>
    </source>
</evidence>
<keyword evidence="3" id="KW-1185">Reference proteome</keyword>
<feature type="transmembrane region" description="Helical" evidence="1">
    <location>
        <begin position="574"/>
        <end position="591"/>
    </location>
</feature>
<dbReference type="RefSeq" id="WP_147432813.1">
    <property type="nucleotide sequence ID" value="NZ_BONH01000015.1"/>
</dbReference>
<feature type="transmembrane region" description="Helical" evidence="1">
    <location>
        <begin position="352"/>
        <end position="371"/>
    </location>
</feature>
<dbReference type="SUPFAM" id="SSF53067">
    <property type="entry name" value="Actin-like ATPase domain"/>
    <property type="match status" value="1"/>
</dbReference>
<protein>
    <recommendedName>
        <fullName evidence="4">Hsp70 protein</fullName>
    </recommendedName>
</protein>
<keyword evidence="1" id="KW-1133">Transmembrane helix</keyword>
<feature type="transmembrane region" description="Helical" evidence="1">
    <location>
        <begin position="544"/>
        <end position="567"/>
    </location>
</feature>
<proteinExistence type="predicted"/>
<evidence type="ECO:0000256" key="1">
    <source>
        <dbReference type="SAM" id="Phobius"/>
    </source>
</evidence>
<dbReference type="InterPro" id="IPR043129">
    <property type="entry name" value="ATPase_NBD"/>
</dbReference>
<feature type="transmembrane region" description="Helical" evidence="1">
    <location>
        <begin position="443"/>
        <end position="466"/>
    </location>
</feature>
<evidence type="ECO:0000313" key="3">
    <source>
        <dbReference type="Proteomes" id="UP000659904"/>
    </source>
</evidence>
<dbReference type="AlphaFoldDB" id="A0A8J3K7X1"/>
<reference evidence="2 3" key="1">
    <citation type="submission" date="2021-01" db="EMBL/GenBank/DDBJ databases">
        <title>Whole genome shotgun sequence of Catellatospora citrea NBRC 14495.</title>
        <authorList>
            <person name="Komaki H."/>
            <person name="Tamura T."/>
        </authorList>
    </citation>
    <scope>NUCLEOTIDE SEQUENCE [LARGE SCALE GENOMIC DNA]</scope>
    <source>
        <strain evidence="2 3">NBRC 14495</strain>
    </source>
</reference>
<evidence type="ECO:0008006" key="4">
    <source>
        <dbReference type="Google" id="ProtNLM"/>
    </source>
</evidence>
<comment type="caution">
    <text evidence="2">The sequence shown here is derived from an EMBL/GenBank/DDBJ whole genome shotgun (WGS) entry which is preliminary data.</text>
</comment>
<sequence length="625" mass="64515">MDPATLAVNVGMEGISAVVAVSGRRIPILFGDSTVLLPQVWQLDSGAMSVTAVESASPVAVGQLLSTAPAEHGPRVIEALSALLALVAARARDTAVIGRLVLALPEQWGPRRRALVRQAVGQAGLPDPIVVNAAEATAAHVATAAPLEVGSCLLVCDFGNRTSSVTVLARTENGWQTLTAIPSQATGVEIDEGVLARLDFDDNLREQLTGTSTDGLKVRDQILAAIGTTTTAGHADRAAILLPEPYPPAVVTVAQIEAATGPVRVMALQSAQQAIEAADINPDTIAGAVIAGSAAARLNVSDRLTQELGFPPIPVPSPELAAANGALTLHADQDRPDTLGLLRAKQIGLRHLGAVITPMILGSILLLQIITDARRLLPSLPYAGTYHPDELNAYLSVNAYALAALCAALSLIAGGRVGAAVWTRYDHDNGTPGRHSRQAGRTLAAAAALGLTMAAIFGLLGEALFVTSDATGSTFLRATVLAAIAPVLLAAAIGLLAPLSTRIRDVWADQLHYPATPVILAVVGTMATQAAAAGLPWLTAVDYAYIEAFGGRIGTALLGIAVALTLAHSRLTRLGLATVLGIGGVLVYNIANARLFTFAYLAAVALWWIVKAIRLAIAATPRPTI</sequence>
<name>A0A8J3K7X1_9ACTN</name>
<dbReference type="Gene3D" id="3.90.640.10">
    <property type="entry name" value="Actin, Chain A, domain 4"/>
    <property type="match status" value="1"/>
</dbReference>
<dbReference type="PANTHER" id="PTHR42749">
    <property type="entry name" value="CELL SHAPE-DETERMINING PROTEIN MREB"/>
    <property type="match status" value="1"/>
</dbReference>
<keyword evidence="1" id="KW-0812">Transmembrane</keyword>
<organism evidence="2 3">
    <name type="scientific">Catellatospora citrea</name>
    <dbReference type="NCBI Taxonomy" id="53366"/>
    <lineage>
        <taxon>Bacteria</taxon>
        <taxon>Bacillati</taxon>
        <taxon>Actinomycetota</taxon>
        <taxon>Actinomycetes</taxon>
        <taxon>Micromonosporales</taxon>
        <taxon>Micromonosporaceae</taxon>
        <taxon>Catellatospora</taxon>
    </lineage>
</organism>
<feature type="transmembrane region" description="Helical" evidence="1">
    <location>
        <begin position="597"/>
        <end position="617"/>
    </location>
</feature>
<dbReference type="Gene3D" id="3.30.420.40">
    <property type="match status" value="2"/>
</dbReference>
<dbReference type="EMBL" id="BONH01000015">
    <property type="protein sequence ID" value="GIF98331.1"/>
    <property type="molecule type" value="Genomic_DNA"/>
</dbReference>